<gene>
    <name evidence="1" type="ORF">CDD81_3324</name>
</gene>
<dbReference type="OrthoDB" id="5397701at2759"/>
<dbReference type="PANTHER" id="PTHR37331:SF1">
    <property type="entry name" value="YALI0F11671P"/>
    <property type="match status" value="1"/>
</dbReference>
<accession>A0A2C5XQ29</accession>
<dbReference type="Proteomes" id="UP000226192">
    <property type="component" value="Unassembled WGS sequence"/>
</dbReference>
<dbReference type="EMBL" id="NJET01000210">
    <property type="protein sequence ID" value="PHH59385.1"/>
    <property type="molecule type" value="Genomic_DNA"/>
</dbReference>
<evidence type="ECO:0000313" key="1">
    <source>
        <dbReference type="EMBL" id="PHH59385.1"/>
    </source>
</evidence>
<name>A0A2C5XQ29_9HYPO</name>
<comment type="caution">
    <text evidence="1">The sequence shown here is derived from an EMBL/GenBank/DDBJ whole genome shotgun (WGS) entry which is preliminary data.</text>
</comment>
<sequence>MLALGARFAPRRGLALHRTLSTLASNPEIKVFAAPGAPASHVLTYLDSQPPNPRLAIGTCTALPPTPQSFSQNARFVALLNQVVSQHGHQDPDVVSQAHTLVGVGGWVHLSDRRNPPDFGRTAWPEDILGSVEVSAAGQVVGRLQPSGTYRIVTKEGILGLSPFMQGKLVQRLKEEEASKAEEW</sequence>
<keyword evidence="2" id="KW-1185">Reference proteome</keyword>
<evidence type="ECO:0000313" key="2">
    <source>
        <dbReference type="Proteomes" id="UP000226192"/>
    </source>
</evidence>
<protein>
    <submittedName>
        <fullName evidence="1">Uncharacterized protein</fullName>
    </submittedName>
</protein>
<dbReference type="STRING" id="1399860.A0A2C5XQ29"/>
<dbReference type="PANTHER" id="PTHR37331">
    <property type="entry name" value="YALI0F11671P"/>
    <property type="match status" value="1"/>
</dbReference>
<organism evidence="1 2">
    <name type="scientific">Ophiocordyceps australis</name>
    <dbReference type="NCBI Taxonomy" id="1399860"/>
    <lineage>
        <taxon>Eukaryota</taxon>
        <taxon>Fungi</taxon>
        <taxon>Dikarya</taxon>
        <taxon>Ascomycota</taxon>
        <taxon>Pezizomycotina</taxon>
        <taxon>Sordariomycetes</taxon>
        <taxon>Hypocreomycetidae</taxon>
        <taxon>Hypocreales</taxon>
        <taxon>Ophiocordycipitaceae</taxon>
        <taxon>Ophiocordyceps</taxon>
    </lineage>
</organism>
<proteinExistence type="predicted"/>
<reference evidence="1 2" key="1">
    <citation type="submission" date="2017-06" db="EMBL/GenBank/DDBJ databases">
        <title>Ant-infecting Ophiocordyceps genomes reveal a high diversity of potential behavioral manipulation genes and a possible major role for enterotoxins.</title>
        <authorList>
            <person name="De Bekker C."/>
            <person name="Evans H.C."/>
            <person name="Brachmann A."/>
            <person name="Hughes D.P."/>
        </authorList>
    </citation>
    <scope>NUCLEOTIDE SEQUENCE [LARGE SCALE GENOMIC DNA]</scope>
    <source>
        <strain evidence="1 2">Map64</strain>
    </source>
</reference>
<dbReference type="AlphaFoldDB" id="A0A2C5XQ29"/>